<proteinExistence type="predicted"/>
<reference evidence="1 2" key="1">
    <citation type="journal article" date="2015" name="Stand. Genomic Sci.">
        <title>Genomic Encyclopedia of Bacterial and Archaeal Type Strains, Phase III: the genomes of soil and plant-associated and newly described type strains.</title>
        <authorList>
            <person name="Whitman W.B."/>
            <person name="Woyke T."/>
            <person name="Klenk H.P."/>
            <person name="Zhou Y."/>
            <person name="Lilburn T.G."/>
            <person name="Beck B.J."/>
            <person name="De Vos P."/>
            <person name="Vandamme P."/>
            <person name="Eisen J.A."/>
            <person name="Garrity G."/>
            <person name="Hugenholtz P."/>
            <person name="Kyrpides N.C."/>
        </authorList>
    </citation>
    <scope>NUCLEOTIDE SEQUENCE [LARGE SCALE GENOMIC DNA]</scope>
    <source>
        <strain evidence="1 2">CGMCC 1.6847</strain>
    </source>
</reference>
<organism evidence="1 2">
    <name type="scientific">Flavobacterium tiangeerense</name>
    <dbReference type="NCBI Taxonomy" id="459471"/>
    <lineage>
        <taxon>Bacteria</taxon>
        <taxon>Pseudomonadati</taxon>
        <taxon>Bacteroidota</taxon>
        <taxon>Flavobacteriia</taxon>
        <taxon>Flavobacteriales</taxon>
        <taxon>Flavobacteriaceae</taxon>
        <taxon>Flavobacterium</taxon>
    </lineage>
</organism>
<evidence type="ECO:0000313" key="1">
    <source>
        <dbReference type="EMBL" id="TWI03383.1"/>
    </source>
</evidence>
<protein>
    <submittedName>
        <fullName evidence="1">Uncharacterized protein</fullName>
    </submittedName>
</protein>
<comment type="caution">
    <text evidence="1">The sequence shown here is derived from an EMBL/GenBank/DDBJ whole genome shotgun (WGS) entry which is preliminary data.</text>
</comment>
<evidence type="ECO:0000313" key="2">
    <source>
        <dbReference type="Proteomes" id="UP000317519"/>
    </source>
</evidence>
<name>A0ABY3FNN4_9FLAO</name>
<dbReference type="Proteomes" id="UP000317519">
    <property type="component" value="Unassembled WGS sequence"/>
</dbReference>
<dbReference type="RefSeq" id="WP_144889148.1">
    <property type="nucleotide sequence ID" value="NZ_VLKO01000001.1"/>
</dbReference>
<dbReference type="EMBL" id="VLKO01000001">
    <property type="protein sequence ID" value="TWI03383.1"/>
    <property type="molecule type" value="Genomic_DNA"/>
</dbReference>
<sequence>MKQSNSSLLNYVNLLLSNDDALNTFLVDPITEAENVHGITKAERAVLRRTIAHLSNKSANGYTVARHLQSYRRSLRLLQNVLHNVGSKMVQDAIPVNEDANSAALYTFSIVYNLPKVTNGPVDFTCKTNGFVEQPQYGGPYAISTPAYTVQLSNPNPSIKDVMDAVNQRYFGYMPYTTVTIGGQLYVKSLIPFSTYEITADLSSSCYDLTNPNADYVFWFYSINGKANPYNSGKIGTSFATHILKPNQTVFWQLIAPDYEYGFQKCLPTEGNKYAMSK</sequence>
<gene>
    <name evidence="1" type="ORF">IQ05_00327</name>
</gene>
<accession>A0ABY3FNN4</accession>
<keyword evidence="2" id="KW-1185">Reference proteome</keyword>